<evidence type="ECO:0000313" key="2">
    <source>
        <dbReference type="EMBL" id="MBE7525261.1"/>
    </source>
</evidence>
<gene>
    <name evidence="2" type="ORF">HS096_02635</name>
</gene>
<dbReference type="Proteomes" id="UP000710385">
    <property type="component" value="Unassembled WGS sequence"/>
</dbReference>
<feature type="coiled-coil region" evidence="1">
    <location>
        <begin position="27"/>
        <end position="54"/>
    </location>
</feature>
<protein>
    <submittedName>
        <fullName evidence="2">Uncharacterized protein</fullName>
    </submittedName>
</protein>
<proteinExistence type="predicted"/>
<dbReference type="EMBL" id="JABTTY010000001">
    <property type="protein sequence ID" value="MBE7525261.1"/>
    <property type="molecule type" value="Genomic_DNA"/>
</dbReference>
<dbReference type="AlphaFoldDB" id="A0A928TQK4"/>
<keyword evidence="1" id="KW-0175">Coiled coil</keyword>
<organism evidence="2 3">
    <name type="scientific">candidate division WWE3 bacterium</name>
    <dbReference type="NCBI Taxonomy" id="2053526"/>
    <lineage>
        <taxon>Bacteria</taxon>
        <taxon>Katanobacteria</taxon>
    </lineage>
</organism>
<sequence length="266" mass="30289">MNGSGNSLSERLALWLGRASRETFANAKETVRAIEELQREQMRLAGELESLLAAYDKKSRKLSARLARAMLGGDVSTAELAKLAEEQEALWRLIRRGQAAGRSTRALEQELREWCSRSDAYVSRRHPDHPEQRREFVASELRSRGRDPEAFMEYVRRPFEGSARDVDALEYAIMGSEDGNGTMLSDSTVPAENAQVVWDTDGSEDAILREIAYCRREIRRLLAHHDSRHLGGELASFHAQLKDLHAHLRLQDRKRGERRHRFVIGA</sequence>
<evidence type="ECO:0000313" key="3">
    <source>
        <dbReference type="Proteomes" id="UP000710385"/>
    </source>
</evidence>
<reference evidence="2" key="1">
    <citation type="submission" date="2020-05" db="EMBL/GenBank/DDBJ databases">
        <title>High-Quality Genomes of Partial-Nitritation/Anammox System by Hierarchical Clustering Based Hybrid Assembly.</title>
        <authorList>
            <person name="Liu L."/>
            <person name="Wang Y."/>
            <person name="Che Y."/>
            <person name="Chen Y."/>
            <person name="Xia Y."/>
            <person name="Luo R."/>
            <person name="Cheng S.H."/>
            <person name="Zheng C."/>
            <person name="Zhang T."/>
        </authorList>
    </citation>
    <scope>NUCLEOTIDE SEQUENCE</scope>
    <source>
        <strain evidence="2">H1_PAT1</strain>
    </source>
</reference>
<name>A0A928TQK4_UNCKA</name>
<accession>A0A928TQK4</accession>
<evidence type="ECO:0000256" key="1">
    <source>
        <dbReference type="SAM" id="Coils"/>
    </source>
</evidence>
<comment type="caution">
    <text evidence="2">The sequence shown here is derived from an EMBL/GenBank/DDBJ whole genome shotgun (WGS) entry which is preliminary data.</text>
</comment>